<dbReference type="PANTHER" id="PTHR45632:SF24">
    <property type="entry name" value="GALACTOSE OXIDASE"/>
    <property type="match status" value="1"/>
</dbReference>
<keyword evidence="1" id="KW-0732">Signal</keyword>
<feature type="chain" id="PRO_5012567477" evidence="1">
    <location>
        <begin position="24"/>
        <end position="335"/>
    </location>
</feature>
<dbReference type="AlphaFoldDB" id="A0A1M5G335"/>
<sequence length="335" mass="37496">MNNLKKGILFAALFSGLFFVSCSNDNDDDDLVGNWIKKSAFDGPARSSATSFVIGDYAYVATGYTGDEYLKDLWVYDSNGDYWEQKANFTGVGRSSASAFALNGKGYMGLGYDGTNRLKDFYQYDPSNNSWTQKADFEGTARYGAVGFQAAGKAFFGTGYDGNYLKDFYQYDDTANTWTLVNGFGGNKRRNATVFVISDKAYLVTGINNGVYQEDFWEFDPVANTWTRKRDIDKDTDDDYSWNDDYAITRSNASGFSMNGLGYVVGGENIKTAWEYNPSTDLWTERTAMEGATRTDAVGFAINNRGFYLLGRVGSSYFDDVWEFKPQDEQSDDDN</sequence>
<dbReference type="PANTHER" id="PTHR45632">
    <property type="entry name" value="LD33804P"/>
    <property type="match status" value="1"/>
</dbReference>
<dbReference type="InterPro" id="IPR015915">
    <property type="entry name" value="Kelch-typ_b-propeller"/>
</dbReference>
<evidence type="ECO:0000256" key="1">
    <source>
        <dbReference type="SAM" id="SignalP"/>
    </source>
</evidence>
<protein>
    <submittedName>
        <fullName evidence="2">Galactose oxidase, central domain</fullName>
    </submittedName>
</protein>
<evidence type="ECO:0000313" key="2">
    <source>
        <dbReference type="EMBL" id="SHF98133.1"/>
    </source>
</evidence>
<reference evidence="2 3" key="1">
    <citation type="submission" date="2016-11" db="EMBL/GenBank/DDBJ databases">
        <authorList>
            <person name="Jaros S."/>
            <person name="Januszkiewicz K."/>
            <person name="Wedrychowicz H."/>
        </authorList>
    </citation>
    <scope>NUCLEOTIDE SEQUENCE [LARGE SCALE GENOMIC DNA]</scope>
    <source>
        <strain evidence="2 3">DSM 6792</strain>
    </source>
</reference>
<accession>A0A1M5G335</accession>
<dbReference type="Proteomes" id="UP000184112">
    <property type="component" value="Unassembled WGS sequence"/>
</dbReference>
<proteinExistence type="predicted"/>
<organism evidence="2 3">
    <name type="scientific">Flavobacterium johnsoniae</name>
    <name type="common">Cytophaga johnsonae</name>
    <dbReference type="NCBI Taxonomy" id="986"/>
    <lineage>
        <taxon>Bacteria</taxon>
        <taxon>Pseudomonadati</taxon>
        <taxon>Bacteroidota</taxon>
        <taxon>Flavobacteriia</taxon>
        <taxon>Flavobacteriales</taxon>
        <taxon>Flavobacteriaceae</taxon>
        <taxon>Flavobacterium</taxon>
    </lineage>
</organism>
<dbReference type="RefSeq" id="WP_073407869.1">
    <property type="nucleotide sequence ID" value="NZ_FQWH01000001.1"/>
</dbReference>
<gene>
    <name evidence="2" type="ORF">SAMN05444388_101230</name>
</gene>
<dbReference type="InterPro" id="IPR006652">
    <property type="entry name" value="Kelch_1"/>
</dbReference>
<dbReference type="EMBL" id="FQWH01000001">
    <property type="protein sequence ID" value="SHF98133.1"/>
    <property type="molecule type" value="Genomic_DNA"/>
</dbReference>
<feature type="signal peptide" evidence="1">
    <location>
        <begin position="1"/>
        <end position="23"/>
    </location>
</feature>
<name>A0A1M5G335_FLAJO</name>
<dbReference type="PROSITE" id="PS51257">
    <property type="entry name" value="PROKAR_LIPOPROTEIN"/>
    <property type="match status" value="1"/>
</dbReference>
<dbReference type="SUPFAM" id="SSF117281">
    <property type="entry name" value="Kelch motif"/>
    <property type="match status" value="2"/>
</dbReference>
<dbReference type="Pfam" id="PF01344">
    <property type="entry name" value="Kelch_1"/>
    <property type="match status" value="3"/>
</dbReference>
<dbReference type="Gene3D" id="2.120.10.80">
    <property type="entry name" value="Kelch-type beta propeller"/>
    <property type="match status" value="2"/>
</dbReference>
<evidence type="ECO:0000313" key="3">
    <source>
        <dbReference type="Proteomes" id="UP000184112"/>
    </source>
</evidence>